<reference evidence="1" key="2">
    <citation type="submission" date="2020-11" db="EMBL/GenBank/DDBJ databases">
        <authorList>
            <person name="McCartney M.A."/>
            <person name="Auch B."/>
            <person name="Kono T."/>
            <person name="Mallez S."/>
            <person name="Becker A."/>
            <person name="Gohl D.M."/>
            <person name="Silverstein K.A.T."/>
            <person name="Koren S."/>
            <person name="Bechman K.B."/>
            <person name="Herman A."/>
            <person name="Abrahante J.E."/>
            <person name="Garbe J."/>
        </authorList>
    </citation>
    <scope>NUCLEOTIDE SEQUENCE</scope>
    <source>
        <strain evidence="1">Duluth1</strain>
        <tissue evidence="1">Whole animal</tissue>
    </source>
</reference>
<dbReference type="AlphaFoldDB" id="A0A9D4FKX7"/>
<accession>A0A9D4FKX7</accession>
<evidence type="ECO:0000313" key="1">
    <source>
        <dbReference type="EMBL" id="KAH3801024.1"/>
    </source>
</evidence>
<dbReference type="EMBL" id="JAIWYP010000007">
    <property type="protein sequence ID" value="KAH3801024.1"/>
    <property type="molecule type" value="Genomic_DNA"/>
</dbReference>
<keyword evidence="2" id="KW-1185">Reference proteome</keyword>
<comment type="caution">
    <text evidence="1">The sequence shown here is derived from an EMBL/GenBank/DDBJ whole genome shotgun (WGS) entry which is preliminary data.</text>
</comment>
<evidence type="ECO:0000313" key="2">
    <source>
        <dbReference type="Proteomes" id="UP000828390"/>
    </source>
</evidence>
<dbReference type="Proteomes" id="UP000828390">
    <property type="component" value="Unassembled WGS sequence"/>
</dbReference>
<proteinExistence type="predicted"/>
<reference evidence="1" key="1">
    <citation type="journal article" date="2019" name="bioRxiv">
        <title>The Genome of the Zebra Mussel, Dreissena polymorpha: A Resource for Invasive Species Research.</title>
        <authorList>
            <person name="McCartney M.A."/>
            <person name="Auch B."/>
            <person name="Kono T."/>
            <person name="Mallez S."/>
            <person name="Zhang Y."/>
            <person name="Obille A."/>
            <person name="Becker A."/>
            <person name="Abrahante J.E."/>
            <person name="Garbe J."/>
            <person name="Badalamenti J.P."/>
            <person name="Herman A."/>
            <person name="Mangelson H."/>
            <person name="Liachko I."/>
            <person name="Sullivan S."/>
            <person name="Sone E.D."/>
            <person name="Koren S."/>
            <person name="Silverstein K.A.T."/>
            <person name="Beckman K.B."/>
            <person name="Gohl D.M."/>
        </authorList>
    </citation>
    <scope>NUCLEOTIDE SEQUENCE</scope>
    <source>
        <strain evidence="1">Duluth1</strain>
        <tissue evidence="1">Whole animal</tissue>
    </source>
</reference>
<name>A0A9D4FKX7_DREPO</name>
<sequence>MTTLSSGRQRRMLTADDKHPWMNQFVCVSQRLPPKWCENCPHIRWSLCTQESDPPLM</sequence>
<protein>
    <submittedName>
        <fullName evidence="1">Uncharacterized protein</fullName>
    </submittedName>
</protein>
<gene>
    <name evidence="1" type="ORF">DPMN_154668</name>
</gene>
<organism evidence="1 2">
    <name type="scientific">Dreissena polymorpha</name>
    <name type="common">Zebra mussel</name>
    <name type="synonym">Mytilus polymorpha</name>
    <dbReference type="NCBI Taxonomy" id="45954"/>
    <lineage>
        <taxon>Eukaryota</taxon>
        <taxon>Metazoa</taxon>
        <taxon>Spiralia</taxon>
        <taxon>Lophotrochozoa</taxon>
        <taxon>Mollusca</taxon>
        <taxon>Bivalvia</taxon>
        <taxon>Autobranchia</taxon>
        <taxon>Heteroconchia</taxon>
        <taxon>Euheterodonta</taxon>
        <taxon>Imparidentia</taxon>
        <taxon>Neoheterodontei</taxon>
        <taxon>Myida</taxon>
        <taxon>Dreissenoidea</taxon>
        <taxon>Dreissenidae</taxon>
        <taxon>Dreissena</taxon>
    </lineage>
</organism>